<organism evidence="5 6">
    <name type="scientific">Rhizophagus irregularis</name>
    <dbReference type="NCBI Taxonomy" id="588596"/>
    <lineage>
        <taxon>Eukaryota</taxon>
        <taxon>Fungi</taxon>
        <taxon>Fungi incertae sedis</taxon>
        <taxon>Mucoromycota</taxon>
        <taxon>Glomeromycotina</taxon>
        <taxon>Glomeromycetes</taxon>
        <taxon>Glomerales</taxon>
        <taxon>Glomeraceae</taxon>
        <taxon>Rhizophagus</taxon>
    </lineage>
</organism>
<protein>
    <recommendedName>
        <fullName evidence="4">Crinkler effector protein N-terminal domain-containing protein</fullName>
    </recommendedName>
</protein>
<dbReference type="InterPro" id="IPR045379">
    <property type="entry name" value="Crinkler_N"/>
</dbReference>
<evidence type="ECO:0000313" key="6">
    <source>
        <dbReference type="Proteomes" id="UP000684084"/>
    </source>
</evidence>
<comment type="subcellular location">
    <subcellularLocation>
        <location evidence="1">Host cell</location>
    </subcellularLocation>
    <subcellularLocation>
        <location evidence="2">Secreted</location>
    </subcellularLocation>
</comment>
<evidence type="ECO:0000256" key="3">
    <source>
        <dbReference type="ARBA" id="ARBA00022525"/>
    </source>
</evidence>
<dbReference type="GO" id="GO:0005576">
    <property type="term" value="C:extracellular region"/>
    <property type="evidence" value="ECO:0007669"/>
    <property type="project" value="UniProtKB-SubCell"/>
</dbReference>
<reference evidence="5" key="1">
    <citation type="submission" date="2020-05" db="EMBL/GenBank/DDBJ databases">
        <authorList>
            <person name="Rincon C."/>
            <person name="Sanders R I."/>
            <person name="Robbins C."/>
            <person name="Chaturvedi A."/>
        </authorList>
    </citation>
    <scope>NUCLEOTIDE SEQUENCE</scope>
    <source>
        <strain evidence="5">CHB12</strain>
    </source>
</reference>
<keyword evidence="3" id="KW-0964">Secreted</keyword>
<comment type="caution">
    <text evidence="5">The sequence shown here is derived from an EMBL/GenBank/DDBJ whole genome shotgun (WGS) entry which is preliminary data.</text>
</comment>
<dbReference type="GO" id="GO:0043657">
    <property type="term" value="C:host cell"/>
    <property type="evidence" value="ECO:0007669"/>
    <property type="project" value="UniProtKB-SubCell"/>
</dbReference>
<evidence type="ECO:0000313" key="5">
    <source>
        <dbReference type="EMBL" id="CAB5384958.1"/>
    </source>
</evidence>
<name>A0A915ZS35_9GLOM</name>
<gene>
    <name evidence="5" type="ORF">CHRIB12_LOCUS19106</name>
</gene>
<dbReference type="Pfam" id="PF20147">
    <property type="entry name" value="Crinkler"/>
    <property type="match status" value="1"/>
</dbReference>
<accession>A0A915ZS35</accession>
<dbReference type="AlphaFoldDB" id="A0A915ZS35"/>
<dbReference type="Proteomes" id="UP000684084">
    <property type="component" value="Unassembled WGS sequence"/>
</dbReference>
<dbReference type="VEuPathDB" id="FungiDB:RhiirFUN_019843"/>
<proteinExistence type="predicted"/>
<feature type="domain" description="Crinkler effector protein N-terminal" evidence="4">
    <location>
        <begin position="4"/>
        <end position="98"/>
    </location>
</feature>
<dbReference type="EMBL" id="CAGKOT010000052">
    <property type="protein sequence ID" value="CAB5384958.1"/>
    <property type="molecule type" value="Genomic_DNA"/>
</dbReference>
<dbReference type="OrthoDB" id="2338803at2759"/>
<sequence length="151" mass="17634">MVFSLNCIILGDTTTFPITLGKIVILDDIQYDISEFRISNLKRYIFSKKKESKLSGISNPNDLNLWQVNISKDKLEDVYTTEHITNERIWMRPRLDFNNIPLDLGQSPTQLLHTGGCFWDYQESSELEQELRKEVQGLYNRADIPILSRYC</sequence>
<evidence type="ECO:0000256" key="1">
    <source>
        <dbReference type="ARBA" id="ARBA00004340"/>
    </source>
</evidence>
<evidence type="ECO:0000259" key="4">
    <source>
        <dbReference type="Pfam" id="PF20147"/>
    </source>
</evidence>
<evidence type="ECO:0000256" key="2">
    <source>
        <dbReference type="ARBA" id="ARBA00004613"/>
    </source>
</evidence>